<protein>
    <recommendedName>
        <fullName evidence="4">Lipoprotein</fullName>
    </recommendedName>
</protein>
<dbReference type="Proteomes" id="UP001597314">
    <property type="component" value="Unassembled WGS sequence"/>
</dbReference>
<accession>A0ABW5ADM7</accession>
<keyword evidence="3" id="KW-1185">Reference proteome</keyword>
<feature type="transmembrane region" description="Helical" evidence="1">
    <location>
        <begin position="130"/>
        <end position="150"/>
    </location>
</feature>
<keyword evidence="1" id="KW-0812">Transmembrane</keyword>
<organism evidence="2 3">
    <name type="scientific">Rhodoplanes azumiensis</name>
    <dbReference type="NCBI Taxonomy" id="1897628"/>
    <lineage>
        <taxon>Bacteria</taxon>
        <taxon>Pseudomonadati</taxon>
        <taxon>Pseudomonadota</taxon>
        <taxon>Alphaproteobacteria</taxon>
        <taxon>Hyphomicrobiales</taxon>
        <taxon>Nitrobacteraceae</taxon>
        <taxon>Rhodoplanes</taxon>
    </lineage>
</organism>
<keyword evidence="1" id="KW-1133">Transmembrane helix</keyword>
<evidence type="ECO:0000313" key="2">
    <source>
        <dbReference type="EMBL" id="MFD2180552.1"/>
    </source>
</evidence>
<evidence type="ECO:0000313" key="3">
    <source>
        <dbReference type="Proteomes" id="UP001597314"/>
    </source>
</evidence>
<gene>
    <name evidence="2" type="ORF">ACFSOX_00155</name>
</gene>
<reference evidence="3" key="1">
    <citation type="journal article" date="2019" name="Int. J. Syst. Evol. Microbiol.">
        <title>The Global Catalogue of Microorganisms (GCM) 10K type strain sequencing project: providing services to taxonomists for standard genome sequencing and annotation.</title>
        <authorList>
            <consortium name="The Broad Institute Genomics Platform"/>
            <consortium name="The Broad Institute Genome Sequencing Center for Infectious Disease"/>
            <person name="Wu L."/>
            <person name="Ma J."/>
        </authorList>
    </citation>
    <scope>NUCLEOTIDE SEQUENCE [LARGE SCALE GENOMIC DNA]</scope>
    <source>
        <strain evidence="3">CGMCC 1.6774</strain>
    </source>
</reference>
<keyword evidence="1" id="KW-0472">Membrane</keyword>
<feature type="transmembrane region" description="Helical" evidence="1">
    <location>
        <begin position="54"/>
        <end position="78"/>
    </location>
</feature>
<proteinExistence type="predicted"/>
<sequence length="164" mass="16694">MPATAIRPARDAALPVVHGLAGTAAFLTILTFWTTTVGSELFADLATVAAVKQAIAWALLLLVPLLAVTGLSGLRLAGGATARSTAAPAIRAKQRRMPIVAANGVLVLVPCAITLAVLSARGDFGSTFQAVQAVELLAGPVNLALIGLNIRDGLRLAGRRGAAR</sequence>
<evidence type="ECO:0008006" key="4">
    <source>
        <dbReference type="Google" id="ProtNLM"/>
    </source>
</evidence>
<comment type="caution">
    <text evidence="2">The sequence shown here is derived from an EMBL/GenBank/DDBJ whole genome shotgun (WGS) entry which is preliminary data.</text>
</comment>
<dbReference type="RefSeq" id="WP_378475771.1">
    <property type="nucleotide sequence ID" value="NZ_JBHUIW010000001.1"/>
</dbReference>
<name>A0ABW5ADM7_9BRAD</name>
<feature type="transmembrane region" description="Helical" evidence="1">
    <location>
        <begin position="12"/>
        <end position="34"/>
    </location>
</feature>
<dbReference type="EMBL" id="JBHUIW010000001">
    <property type="protein sequence ID" value="MFD2180552.1"/>
    <property type="molecule type" value="Genomic_DNA"/>
</dbReference>
<feature type="transmembrane region" description="Helical" evidence="1">
    <location>
        <begin position="99"/>
        <end position="118"/>
    </location>
</feature>
<evidence type="ECO:0000256" key="1">
    <source>
        <dbReference type="SAM" id="Phobius"/>
    </source>
</evidence>